<keyword evidence="2" id="KW-1185">Reference proteome</keyword>
<name>A0ABQ2CYM8_9DEIO</name>
<organism evidence="1 2">
    <name type="scientific">Deinococcus roseus</name>
    <dbReference type="NCBI Taxonomy" id="392414"/>
    <lineage>
        <taxon>Bacteria</taxon>
        <taxon>Thermotogati</taxon>
        <taxon>Deinococcota</taxon>
        <taxon>Deinococci</taxon>
        <taxon>Deinococcales</taxon>
        <taxon>Deinococcaceae</taxon>
        <taxon>Deinococcus</taxon>
    </lineage>
</organism>
<dbReference type="EMBL" id="BMOD01000006">
    <property type="protein sequence ID" value="GGJ33712.1"/>
    <property type="molecule type" value="Genomic_DNA"/>
</dbReference>
<dbReference type="Proteomes" id="UP000632222">
    <property type="component" value="Unassembled WGS sequence"/>
</dbReference>
<protein>
    <submittedName>
        <fullName evidence="1">Uncharacterized protein</fullName>
    </submittedName>
</protein>
<sequence length="45" mass="5029">MVTLLFLLLLSSAIYAFCLGFKSLDQNNSRPAPMRATVPVKCNRK</sequence>
<evidence type="ECO:0000313" key="2">
    <source>
        <dbReference type="Proteomes" id="UP000632222"/>
    </source>
</evidence>
<comment type="caution">
    <text evidence="1">The sequence shown here is derived from an EMBL/GenBank/DDBJ whole genome shotgun (WGS) entry which is preliminary data.</text>
</comment>
<accession>A0ABQ2CYM8</accession>
<reference evidence="2" key="1">
    <citation type="journal article" date="2019" name="Int. J. Syst. Evol. Microbiol.">
        <title>The Global Catalogue of Microorganisms (GCM) 10K type strain sequencing project: providing services to taxonomists for standard genome sequencing and annotation.</title>
        <authorList>
            <consortium name="The Broad Institute Genomics Platform"/>
            <consortium name="The Broad Institute Genome Sequencing Center for Infectious Disease"/>
            <person name="Wu L."/>
            <person name="Ma J."/>
        </authorList>
    </citation>
    <scope>NUCLEOTIDE SEQUENCE [LARGE SCALE GENOMIC DNA]</scope>
    <source>
        <strain evidence="2">JCM 14370</strain>
    </source>
</reference>
<proteinExistence type="predicted"/>
<gene>
    <name evidence="1" type="ORF">GCM10008938_19970</name>
</gene>
<evidence type="ECO:0000313" key="1">
    <source>
        <dbReference type="EMBL" id="GGJ33712.1"/>
    </source>
</evidence>